<name>A0A1W2E203_9RHOB</name>
<reference evidence="2 3" key="1">
    <citation type="submission" date="2017-04" db="EMBL/GenBank/DDBJ databases">
        <authorList>
            <person name="Afonso C.L."/>
            <person name="Miller P.J."/>
            <person name="Scott M.A."/>
            <person name="Spackman E."/>
            <person name="Goraichik I."/>
            <person name="Dimitrov K.M."/>
            <person name="Suarez D.L."/>
            <person name="Swayne D.E."/>
        </authorList>
    </citation>
    <scope>NUCLEOTIDE SEQUENCE [LARGE SCALE GENOMIC DNA]</scope>
    <source>
        <strain evidence="2 3">CGMCC 1.12644</strain>
    </source>
</reference>
<gene>
    <name evidence="2" type="ORF">SAMN06295998_1218</name>
</gene>
<dbReference type="STRING" id="1387277.SAMN06295998_1218"/>
<organism evidence="2 3">
    <name type="scientific">Primorskyibacter flagellatus</name>
    <dbReference type="NCBI Taxonomy" id="1387277"/>
    <lineage>
        <taxon>Bacteria</taxon>
        <taxon>Pseudomonadati</taxon>
        <taxon>Pseudomonadota</taxon>
        <taxon>Alphaproteobacteria</taxon>
        <taxon>Rhodobacterales</taxon>
        <taxon>Roseobacteraceae</taxon>
        <taxon>Primorskyibacter</taxon>
    </lineage>
</organism>
<dbReference type="OrthoDB" id="7357237at2"/>
<accession>A0A1W2E203</accession>
<protein>
    <recommendedName>
        <fullName evidence="4">Ubiquinone biosynthesis methyltransferase UbiE</fullName>
    </recommendedName>
</protein>
<keyword evidence="1" id="KW-0812">Transmembrane</keyword>
<keyword evidence="3" id="KW-1185">Reference proteome</keyword>
<evidence type="ECO:0008006" key="4">
    <source>
        <dbReference type="Google" id="ProtNLM"/>
    </source>
</evidence>
<proteinExistence type="predicted"/>
<keyword evidence="1" id="KW-0472">Membrane</keyword>
<evidence type="ECO:0000313" key="3">
    <source>
        <dbReference type="Proteomes" id="UP000192330"/>
    </source>
</evidence>
<dbReference type="Proteomes" id="UP000192330">
    <property type="component" value="Unassembled WGS sequence"/>
</dbReference>
<dbReference type="AlphaFoldDB" id="A0A1W2E203"/>
<keyword evidence="1" id="KW-1133">Transmembrane helix</keyword>
<feature type="transmembrane region" description="Helical" evidence="1">
    <location>
        <begin position="65"/>
        <end position="82"/>
    </location>
</feature>
<sequence>MLSDVAMAAPSSGRAAFTVKWAASIIQIMGYTATAFGWTPWNLYLFLVGVLGWFVVGVFWNDKAIMLIHFVALGAMLAGMSSS</sequence>
<evidence type="ECO:0000256" key="1">
    <source>
        <dbReference type="SAM" id="Phobius"/>
    </source>
</evidence>
<feature type="transmembrane region" description="Helical" evidence="1">
    <location>
        <begin position="41"/>
        <end position="60"/>
    </location>
</feature>
<dbReference type="Pfam" id="PF20189">
    <property type="entry name" value="DUF6552"/>
    <property type="match status" value="1"/>
</dbReference>
<evidence type="ECO:0000313" key="2">
    <source>
        <dbReference type="EMBL" id="SMD03803.1"/>
    </source>
</evidence>
<dbReference type="EMBL" id="FWYD01000021">
    <property type="protein sequence ID" value="SMD03803.1"/>
    <property type="molecule type" value="Genomic_DNA"/>
</dbReference>
<dbReference type="InterPro" id="IPR046682">
    <property type="entry name" value="DUF6552"/>
</dbReference>